<evidence type="ECO:0000256" key="5">
    <source>
        <dbReference type="ARBA" id="ARBA00022801"/>
    </source>
</evidence>
<dbReference type="Gene3D" id="1.20.120.580">
    <property type="entry name" value="bsu32300-like"/>
    <property type="match status" value="1"/>
</dbReference>
<dbReference type="AlphaFoldDB" id="X1T743"/>
<dbReference type="PANTHER" id="PTHR34139">
    <property type="entry name" value="UPF0331 PROTEIN MJ0127"/>
    <property type="match status" value="1"/>
</dbReference>
<evidence type="ECO:0000256" key="3">
    <source>
        <dbReference type="ARBA" id="ARBA00022722"/>
    </source>
</evidence>
<comment type="similarity">
    <text evidence="6">Belongs to the HepT RNase toxin family.</text>
</comment>
<evidence type="ECO:0008006" key="8">
    <source>
        <dbReference type="Google" id="ProtNLM"/>
    </source>
</evidence>
<comment type="caution">
    <text evidence="7">The sequence shown here is derived from an EMBL/GenBank/DDBJ whole genome shotgun (WGS) entry which is preliminary data.</text>
</comment>
<accession>X1T743</accession>
<organism evidence="7">
    <name type="scientific">marine sediment metagenome</name>
    <dbReference type="NCBI Taxonomy" id="412755"/>
    <lineage>
        <taxon>unclassified sequences</taxon>
        <taxon>metagenomes</taxon>
        <taxon>ecological metagenomes</taxon>
    </lineage>
</organism>
<gene>
    <name evidence="7" type="ORF">S12H4_25607</name>
</gene>
<dbReference type="EMBL" id="BARW01014446">
    <property type="protein sequence ID" value="GAI75824.1"/>
    <property type="molecule type" value="Genomic_DNA"/>
</dbReference>
<dbReference type="GO" id="GO:0110001">
    <property type="term" value="C:toxin-antitoxin complex"/>
    <property type="evidence" value="ECO:0007669"/>
    <property type="project" value="InterPro"/>
</dbReference>
<sequence length="110" mass="13086">MKDDRVFIRHILDEVAFIIKEGKGLNYEDLVSNETLKRAVIRSLEIIGEATKNLSEDFRKKHSDIEWRELAGLRDKLIHHYFSINWKRVWDVIKNLIPGIEDKLRKISEE</sequence>
<keyword evidence="3" id="KW-0540">Nuclease</keyword>
<evidence type="ECO:0000256" key="6">
    <source>
        <dbReference type="ARBA" id="ARBA00024207"/>
    </source>
</evidence>
<protein>
    <recommendedName>
        <fullName evidence="8">DUF86 domain-containing protein</fullName>
    </recommendedName>
</protein>
<dbReference type="GO" id="GO:0000166">
    <property type="term" value="F:nucleotide binding"/>
    <property type="evidence" value="ECO:0007669"/>
    <property type="project" value="UniProtKB-KW"/>
</dbReference>
<dbReference type="GO" id="GO:0016787">
    <property type="term" value="F:hydrolase activity"/>
    <property type="evidence" value="ECO:0007669"/>
    <property type="project" value="UniProtKB-KW"/>
</dbReference>
<dbReference type="InterPro" id="IPR051813">
    <property type="entry name" value="HepT_RNase_toxin"/>
</dbReference>
<proteinExistence type="inferred from homology"/>
<keyword evidence="2" id="KW-1277">Toxin-antitoxin system</keyword>
<dbReference type="GO" id="GO:0004540">
    <property type="term" value="F:RNA nuclease activity"/>
    <property type="evidence" value="ECO:0007669"/>
    <property type="project" value="InterPro"/>
</dbReference>
<dbReference type="InterPro" id="IPR037038">
    <property type="entry name" value="HepT-like_sf"/>
</dbReference>
<keyword evidence="1" id="KW-0597">Phosphoprotein</keyword>
<evidence type="ECO:0000313" key="7">
    <source>
        <dbReference type="EMBL" id="GAI75824.1"/>
    </source>
</evidence>
<keyword evidence="5" id="KW-0378">Hydrolase</keyword>
<evidence type="ECO:0000256" key="1">
    <source>
        <dbReference type="ARBA" id="ARBA00022553"/>
    </source>
</evidence>
<evidence type="ECO:0000256" key="2">
    <source>
        <dbReference type="ARBA" id="ARBA00022649"/>
    </source>
</evidence>
<evidence type="ECO:0000256" key="4">
    <source>
        <dbReference type="ARBA" id="ARBA00022741"/>
    </source>
</evidence>
<keyword evidence="4" id="KW-0547">Nucleotide-binding</keyword>
<dbReference type="PANTHER" id="PTHR34139:SF1">
    <property type="entry name" value="RNASE MJ1380-RELATED"/>
    <property type="match status" value="1"/>
</dbReference>
<dbReference type="InterPro" id="IPR008201">
    <property type="entry name" value="HepT-like"/>
</dbReference>
<dbReference type="Pfam" id="PF01934">
    <property type="entry name" value="HepT-like"/>
    <property type="match status" value="1"/>
</dbReference>
<name>X1T743_9ZZZZ</name>
<reference evidence="7" key="1">
    <citation type="journal article" date="2014" name="Front. Microbiol.">
        <title>High frequency of phylogenetically diverse reductive dehalogenase-homologous genes in deep subseafloor sedimentary metagenomes.</title>
        <authorList>
            <person name="Kawai M."/>
            <person name="Futagami T."/>
            <person name="Toyoda A."/>
            <person name="Takaki Y."/>
            <person name="Nishi S."/>
            <person name="Hori S."/>
            <person name="Arai W."/>
            <person name="Tsubouchi T."/>
            <person name="Morono Y."/>
            <person name="Uchiyama I."/>
            <person name="Ito T."/>
            <person name="Fujiyama A."/>
            <person name="Inagaki F."/>
            <person name="Takami H."/>
        </authorList>
    </citation>
    <scope>NUCLEOTIDE SEQUENCE</scope>
    <source>
        <strain evidence="7">Expedition CK06-06</strain>
    </source>
</reference>